<gene>
    <name evidence="5" type="ORF">HNP73_000130</name>
</gene>
<dbReference type="InterPro" id="IPR006311">
    <property type="entry name" value="TAT_signal"/>
</dbReference>
<dbReference type="InterPro" id="IPR012336">
    <property type="entry name" value="Thioredoxin-like_fold"/>
</dbReference>
<dbReference type="PROSITE" id="PS51318">
    <property type="entry name" value="TAT"/>
    <property type="match status" value="1"/>
</dbReference>
<dbReference type="AlphaFoldDB" id="A0A840SBR4"/>
<comment type="similarity">
    <text evidence="2">Belongs to the thioredoxin family. DsbA subfamily.</text>
</comment>
<feature type="signal peptide" evidence="3">
    <location>
        <begin position="1"/>
        <end position="31"/>
    </location>
</feature>
<dbReference type="SUPFAM" id="SSF52833">
    <property type="entry name" value="Thioredoxin-like"/>
    <property type="match status" value="1"/>
</dbReference>
<keyword evidence="6" id="KW-1185">Reference proteome</keyword>
<dbReference type="Gene3D" id="3.40.30.10">
    <property type="entry name" value="Glutaredoxin"/>
    <property type="match status" value="1"/>
</dbReference>
<evidence type="ECO:0000256" key="1">
    <source>
        <dbReference type="ARBA" id="ARBA00003565"/>
    </source>
</evidence>
<dbReference type="RefSeq" id="WP_184146084.1">
    <property type="nucleotide sequence ID" value="NZ_JACHFM010000001.1"/>
</dbReference>
<dbReference type="EMBL" id="JACHFM010000001">
    <property type="protein sequence ID" value="MBB5220209.1"/>
    <property type="molecule type" value="Genomic_DNA"/>
</dbReference>
<reference evidence="5 6" key="1">
    <citation type="submission" date="2020-08" db="EMBL/GenBank/DDBJ databases">
        <title>Genomic Encyclopedia of Type Strains, Phase IV (KMG-IV): sequencing the most valuable type-strain genomes for metagenomic binning, comparative biology and taxonomic classification.</title>
        <authorList>
            <person name="Goeker M."/>
        </authorList>
    </citation>
    <scope>NUCLEOTIDE SEQUENCE [LARGE SCALE GENOMIC DNA]</scope>
    <source>
        <strain evidence="5 6">DSM 101730</strain>
    </source>
</reference>
<evidence type="ECO:0000256" key="2">
    <source>
        <dbReference type="ARBA" id="ARBA00005791"/>
    </source>
</evidence>
<comment type="function">
    <text evidence="1">May be required for disulfide bond formation in some proteins.</text>
</comment>
<protein>
    <submittedName>
        <fullName evidence="5">Protein-disulfide isomerase</fullName>
    </submittedName>
</protein>
<dbReference type="Pfam" id="PF13462">
    <property type="entry name" value="Thioredoxin_4"/>
    <property type="match status" value="1"/>
</dbReference>
<name>A0A840SBR4_9RHOB</name>
<feature type="chain" id="PRO_5032873155" evidence="3">
    <location>
        <begin position="32"/>
        <end position="223"/>
    </location>
</feature>
<keyword evidence="3" id="KW-0732">Signal</keyword>
<dbReference type="InterPro" id="IPR036249">
    <property type="entry name" value="Thioredoxin-like_sf"/>
</dbReference>
<evidence type="ECO:0000256" key="3">
    <source>
        <dbReference type="SAM" id="SignalP"/>
    </source>
</evidence>
<dbReference type="PANTHER" id="PTHR13887">
    <property type="entry name" value="GLUTATHIONE S-TRANSFERASE KAPPA"/>
    <property type="match status" value="1"/>
</dbReference>
<dbReference type="PANTHER" id="PTHR13887:SF56">
    <property type="entry name" value="THIOREDOXIN-LIKE REDUCTASE RV2466C"/>
    <property type="match status" value="1"/>
</dbReference>
<accession>A0A840SBR4</accession>
<feature type="domain" description="Thioredoxin" evidence="4">
    <location>
        <begin position="19"/>
        <end position="222"/>
    </location>
</feature>
<dbReference type="Proteomes" id="UP000549457">
    <property type="component" value="Unassembled WGS sequence"/>
</dbReference>
<sequence>MHSPLTRRQILAAAVALAPLLAFGMPRFAAAQDSAAQDTAEAPVVPELTLGDPNAPVKVVEYAMFSCPHCADFQAQTFPQVQKEYIDTGKVFWTFREVFFNKPGLWAAMIARCAPQDRYFGIADLIFSTQAAWMMNPDGTVRDDASMVEALYRIGRQAGLSDAEMDKCMNDRAFAEALVTSYQKNAGADGIDSTPTFIINGTKVDGALPFDQFKAELDKALGA</sequence>
<evidence type="ECO:0000259" key="4">
    <source>
        <dbReference type="PROSITE" id="PS51352"/>
    </source>
</evidence>
<evidence type="ECO:0000313" key="5">
    <source>
        <dbReference type="EMBL" id="MBB5220209.1"/>
    </source>
</evidence>
<organism evidence="5 6">
    <name type="scientific">Amaricoccus macauensis</name>
    <dbReference type="NCBI Taxonomy" id="57001"/>
    <lineage>
        <taxon>Bacteria</taxon>
        <taxon>Pseudomonadati</taxon>
        <taxon>Pseudomonadota</taxon>
        <taxon>Alphaproteobacteria</taxon>
        <taxon>Rhodobacterales</taxon>
        <taxon>Paracoccaceae</taxon>
        <taxon>Amaricoccus</taxon>
    </lineage>
</organism>
<dbReference type="InterPro" id="IPR013766">
    <property type="entry name" value="Thioredoxin_domain"/>
</dbReference>
<keyword evidence="5" id="KW-0413">Isomerase</keyword>
<dbReference type="GO" id="GO:0016853">
    <property type="term" value="F:isomerase activity"/>
    <property type="evidence" value="ECO:0007669"/>
    <property type="project" value="UniProtKB-KW"/>
</dbReference>
<proteinExistence type="inferred from homology"/>
<dbReference type="PROSITE" id="PS51352">
    <property type="entry name" value="THIOREDOXIN_2"/>
    <property type="match status" value="1"/>
</dbReference>
<comment type="caution">
    <text evidence="5">The sequence shown here is derived from an EMBL/GenBank/DDBJ whole genome shotgun (WGS) entry which is preliminary data.</text>
</comment>
<evidence type="ECO:0000313" key="6">
    <source>
        <dbReference type="Proteomes" id="UP000549457"/>
    </source>
</evidence>